<evidence type="ECO:0000256" key="11">
    <source>
        <dbReference type="SAM" id="MobiDB-lite"/>
    </source>
</evidence>
<dbReference type="Gene3D" id="1.20.120.1080">
    <property type="match status" value="1"/>
</dbReference>
<dbReference type="EMBL" id="LT598447">
    <property type="protein sequence ID" value="SCV06013.1"/>
    <property type="molecule type" value="Genomic_DNA"/>
</dbReference>
<dbReference type="Pfam" id="PF21010">
    <property type="entry name" value="HA2_C"/>
    <property type="match status" value="1"/>
</dbReference>
<dbReference type="InterPro" id="IPR014001">
    <property type="entry name" value="Helicase_ATP-bd"/>
</dbReference>
<dbReference type="InterPro" id="IPR027417">
    <property type="entry name" value="P-loop_NTPase"/>
</dbReference>
<dbReference type="CDD" id="cd18791">
    <property type="entry name" value="SF2_C_RHA"/>
    <property type="match status" value="1"/>
</dbReference>
<dbReference type="GO" id="GO:0071013">
    <property type="term" value="C:catalytic step 2 spliceosome"/>
    <property type="evidence" value="ECO:0007669"/>
    <property type="project" value="TreeGrafter"/>
</dbReference>
<evidence type="ECO:0000256" key="7">
    <source>
        <dbReference type="ARBA" id="ARBA00022840"/>
    </source>
</evidence>
<dbReference type="PROSITE" id="PS00690">
    <property type="entry name" value="DEAH_ATP_HELICASE"/>
    <property type="match status" value="1"/>
</dbReference>
<evidence type="ECO:0000259" key="13">
    <source>
        <dbReference type="PROSITE" id="PS51192"/>
    </source>
</evidence>
<evidence type="ECO:0000256" key="6">
    <source>
        <dbReference type="ARBA" id="ARBA00022806"/>
    </source>
</evidence>
<feature type="region of interest" description="Disordered" evidence="11">
    <location>
        <begin position="363"/>
        <end position="390"/>
    </location>
</feature>
<evidence type="ECO:0000256" key="1">
    <source>
        <dbReference type="ARBA" id="ARBA00004123"/>
    </source>
</evidence>
<dbReference type="SMART" id="SM00490">
    <property type="entry name" value="HELICc"/>
    <property type="match status" value="1"/>
</dbReference>
<keyword evidence="9" id="KW-0539">Nucleus</keyword>
<dbReference type="SMART" id="SM00316">
    <property type="entry name" value="S1"/>
    <property type="match status" value="1"/>
</dbReference>
<sequence length="1102" mass="124412">MSAVITKIGRALGVEDQAICEFVYDICVKSSCLEQFQSKVQELDVGIAPDVAVKIYELVPHLKAPPMADITDILKDNLGVTDTVVVRFVTEVCFQCSSYNDFESQLQEMDSGIDSKTASLIYSVLKPKPSRGKDEVSMPNNKRDWSALSNSGGIVKTENDAPVQLDVTPLMGKIYSGVVKKIMAFGCFVRILGTRDPRCDGLVHISEMADRRVSDPSDVVFVDQRVFVKVIKIQHNGKISLQMRSIDQETGLEQNQGLCRGRRLERQAPLKIKRKLTSPERWEIRQLVASGAASIDDYPELKETIEQDGDLTKSVTQEQAEVDVELKTDDKPQFLEGETDFSHKQEMPKITKVPQGSLTRTALNGSSLMSDHRNEKLQQKKELEQETRKKTLLDDPNYRSQADFKNKQLALTAWERSRNRETIEYGKRSSLPIKVQRESLPAFKMRQQVIDAVSDNQFLVIIGETGSGKTTQITQYLDEEGFSNSGLIGCTQPRRVAAVSVAKRVSEEIGCRVGEYVGYTIRFEDETSPKTRIKYMTDGMLQREALLDPEMKNYSVVILDEAHERTVATDVLFALLKKAASRRPDLRVIVTSATLDAEKFSNYFLQCPILRIPGKTFPVDVMYAQVPQIDYIESALDTVMEIHINEGCGDILVFLTGQEEIDTCCEVLYERVKTLGDTIQELLILPVYSALPSEVQSKIFEPTPPNCRKVIFATNIAETSITIDGIYYVVDPGFSKVNTYNPRAGMEQLIVSPISQAQANQRKGRAGRTGAGKCYRLYTESAYLNEMIPNTIPEIQRQNLSYTILMLKAMGIHDLLNFEFMDAPPRNSMTSALEDLYNLQALDEDGRLTKTGRLMSQFPMEPALSKVLMESANTGCSDEISTIISMLSVQNVFYRPRDKQQEADSKKARFHHPYGDHLTLLNVYTRWRDENYSKTFCLNNYLHERHLKRAKDVKTQLINIFNKLRLPLSSCRGNVDLIRKTLVSGFFRNAGKRDSQVGYKTITDGTSVSVHPSSALFGKDHDYVIYHSLVLTTREYMSQVTAIDARWLVESAPHFYKVAGAESESRKKAKVVPLHNKFSQNQDSWRLSSIRQTKEKALGIRR</sequence>
<dbReference type="CDD" id="cd05684">
    <property type="entry name" value="S1_DHX8_helicase"/>
    <property type="match status" value="1"/>
</dbReference>
<protein>
    <recommendedName>
        <fullName evidence="2">RNA helicase</fullName>
        <ecNumber evidence="2">3.6.4.13</ecNumber>
    </recommendedName>
</protein>
<dbReference type="Pfam" id="PF00271">
    <property type="entry name" value="Helicase_C"/>
    <property type="match status" value="1"/>
</dbReference>
<dbReference type="Pfam" id="PF07717">
    <property type="entry name" value="OB_NTP_bind"/>
    <property type="match status" value="1"/>
</dbReference>
<dbReference type="FunFam" id="1.20.120.1080:FF:000001">
    <property type="entry name" value="Pre-mRNA-splicing factor ATP-dependent RNA helicase"/>
    <property type="match status" value="1"/>
</dbReference>
<evidence type="ECO:0000256" key="8">
    <source>
        <dbReference type="ARBA" id="ARBA00023187"/>
    </source>
</evidence>
<dbReference type="GO" id="GO:0000390">
    <property type="term" value="P:spliceosomal complex disassembly"/>
    <property type="evidence" value="ECO:0007669"/>
    <property type="project" value="TreeGrafter"/>
</dbReference>
<dbReference type="GO" id="GO:0065003">
    <property type="term" value="P:protein-containing complex assembly"/>
    <property type="evidence" value="ECO:0007669"/>
    <property type="project" value="UniProtKB-ARBA"/>
</dbReference>
<dbReference type="GO" id="GO:0003723">
    <property type="term" value="F:RNA binding"/>
    <property type="evidence" value="ECO:0007669"/>
    <property type="project" value="TreeGrafter"/>
</dbReference>
<dbReference type="PROSITE" id="PS50126">
    <property type="entry name" value="S1"/>
    <property type="match status" value="1"/>
</dbReference>
<evidence type="ECO:0000313" key="16">
    <source>
        <dbReference type="Proteomes" id="UP000189911"/>
    </source>
</evidence>
<dbReference type="FunFam" id="3.40.50.300:FF:000191">
    <property type="entry name" value="Pre-mRNA-splicing factor ATP-dependent RNA helicase"/>
    <property type="match status" value="1"/>
</dbReference>
<keyword evidence="4" id="KW-0547">Nucleotide-binding</keyword>
<dbReference type="GO" id="GO:0005684">
    <property type="term" value="C:U2-type spliceosomal complex"/>
    <property type="evidence" value="ECO:0007669"/>
    <property type="project" value="UniProtKB-ARBA"/>
</dbReference>
<dbReference type="InterPro" id="IPR007502">
    <property type="entry name" value="Helicase-assoc_dom"/>
</dbReference>
<keyword evidence="5" id="KW-0378">Hydrolase</keyword>
<dbReference type="GO" id="GO:0022613">
    <property type="term" value="P:ribonucleoprotein complex biogenesis"/>
    <property type="evidence" value="ECO:0007669"/>
    <property type="project" value="UniProtKB-ARBA"/>
</dbReference>
<feature type="compositionally biased region" description="Basic and acidic residues" evidence="11">
    <location>
        <begin position="370"/>
        <end position="390"/>
    </location>
</feature>
<evidence type="ECO:0000256" key="2">
    <source>
        <dbReference type="ARBA" id="ARBA00012552"/>
    </source>
</evidence>
<dbReference type="InterPro" id="IPR012340">
    <property type="entry name" value="NA-bd_OB-fold"/>
</dbReference>
<evidence type="ECO:0000259" key="12">
    <source>
        <dbReference type="PROSITE" id="PS50126"/>
    </source>
</evidence>
<keyword evidence="8" id="KW-0508">mRNA splicing</keyword>
<organism evidence="15 16">
    <name type="scientific">Lachancea nothofagi CBS 11611</name>
    <dbReference type="NCBI Taxonomy" id="1266666"/>
    <lineage>
        <taxon>Eukaryota</taxon>
        <taxon>Fungi</taxon>
        <taxon>Dikarya</taxon>
        <taxon>Ascomycota</taxon>
        <taxon>Saccharomycotina</taxon>
        <taxon>Saccharomycetes</taxon>
        <taxon>Saccharomycetales</taxon>
        <taxon>Saccharomycetaceae</taxon>
        <taxon>Lachancea</taxon>
    </lineage>
</organism>
<dbReference type="Proteomes" id="UP000189911">
    <property type="component" value="Chromosome H"/>
</dbReference>
<keyword evidence="6" id="KW-0347">Helicase</keyword>
<dbReference type="InterPro" id="IPR002464">
    <property type="entry name" value="DNA/RNA_helicase_DEAH_CS"/>
</dbReference>
<dbReference type="PANTHER" id="PTHR18934">
    <property type="entry name" value="ATP-DEPENDENT RNA HELICASE"/>
    <property type="match status" value="1"/>
</dbReference>
<dbReference type="PROSITE" id="PS51192">
    <property type="entry name" value="HELICASE_ATP_BIND_1"/>
    <property type="match status" value="1"/>
</dbReference>
<dbReference type="Gene3D" id="2.40.50.140">
    <property type="entry name" value="Nucleic acid-binding proteins"/>
    <property type="match status" value="1"/>
</dbReference>
<dbReference type="PROSITE" id="PS51194">
    <property type="entry name" value="HELICASE_CTER"/>
    <property type="match status" value="1"/>
</dbReference>
<dbReference type="GO" id="GO:0005524">
    <property type="term" value="F:ATP binding"/>
    <property type="evidence" value="ECO:0007669"/>
    <property type="project" value="UniProtKB-KW"/>
</dbReference>
<evidence type="ECO:0000256" key="10">
    <source>
        <dbReference type="ARBA" id="ARBA00047984"/>
    </source>
</evidence>
<feature type="domain" description="Helicase C-terminal" evidence="14">
    <location>
        <begin position="635"/>
        <end position="811"/>
    </location>
</feature>
<keyword evidence="7" id="KW-0067">ATP-binding</keyword>
<name>A0A1G4KNB5_9SACH</name>
<dbReference type="OrthoDB" id="10253254at2759"/>
<dbReference type="SUPFAM" id="SSF50249">
    <property type="entry name" value="Nucleic acid-binding proteins"/>
    <property type="match status" value="1"/>
</dbReference>
<dbReference type="SUPFAM" id="SSF52540">
    <property type="entry name" value="P-loop containing nucleoside triphosphate hydrolases"/>
    <property type="match status" value="1"/>
</dbReference>
<dbReference type="SMART" id="SM00847">
    <property type="entry name" value="HA2"/>
    <property type="match status" value="1"/>
</dbReference>
<reference evidence="16" key="1">
    <citation type="submission" date="2016-03" db="EMBL/GenBank/DDBJ databases">
        <authorList>
            <person name="Devillers Hugo."/>
        </authorList>
    </citation>
    <scope>NUCLEOTIDE SEQUENCE [LARGE SCALE GENOMIC DNA]</scope>
</reference>
<evidence type="ECO:0000256" key="4">
    <source>
        <dbReference type="ARBA" id="ARBA00022741"/>
    </source>
</evidence>
<dbReference type="Pfam" id="PF00270">
    <property type="entry name" value="DEAD"/>
    <property type="match status" value="1"/>
</dbReference>
<keyword evidence="16" id="KW-1185">Reference proteome</keyword>
<dbReference type="SMART" id="SM00487">
    <property type="entry name" value="DEXDc"/>
    <property type="match status" value="1"/>
</dbReference>
<accession>A0A1G4KNB5</accession>
<dbReference type="InterPro" id="IPR011545">
    <property type="entry name" value="DEAD/DEAH_box_helicase_dom"/>
</dbReference>
<dbReference type="GO" id="GO:0003724">
    <property type="term" value="F:RNA helicase activity"/>
    <property type="evidence" value="ECO:0007669"/>
    <property type="project" value="UniProtKB-EC"/>
</dbReference>
<dbReference type="InterPro" id="IPR003029">
    <property type="entry name" value="S1_domain"/>
</dbReference>
<evidence type="ECO:0000256" key="9">
    <source>
        <dbReference type="ARBA" id="ARBA00023242"/>
    </source>
</evidence>
<dbReference type="InterPro" id="IPR048333">
    <property type="entry name" value="HA2_WH"/>
</dbReference>
<dbReference type="Pfam" id="PF04408">
    <property type="entry name" value="WHD_HA2"/>
    <property type="match status" value="1"/>
</dbReference>
<comment type="subcellular location">
    <subcellularLocation>
        <location evidence="1">Nucleus</location>
    </subcellularLocation>
</comment>
<dbReference type="FunFam" id="3.40.50.300:FF:000007">
    <property type="entry name" value="Pre-mRNA-splicing factor ATP-dependent RNA helicase"/>
    <property type="match status" value="1"/>
</dbReference>
<keyword evidence="3" id="KW-0507">mRNA processing</keyword>
<evidence type="ECO:0000259" key="14">
    <source>
        <dbReference type="PROSITE" id="PS51194"/>
    </source>
</evidence>
<dbReference type="EC" id="3.6.4.13" evidence="2"/>
<dbReference type="FunFam" id="2.40.50.140:FF:000061">
    <property type="entry name" value="ATP-dependent RNA helicase DHX8"/>
    <property type="match status" value="1"/>
</dbReference>
<comment type="catalytic activity">
    <reaction evidence="10">
        <text>ATP + H2O = ADP + phosphate + H(+)</text>
        <dbReference type="Rhea" id="RHEA:13065"/>
        <dbReference type="ChEBI" id="CHEBI:15377"/>
        <dbReference type="ChEBI" id="CHEBI:15378"/>
        <dbReference type="ChEBI" id="CHEBI:30616"/>
        <dbReference type="ChEBI" id="CHEBI:43474"/>
        <dbReference type="ChEBI" id="CHEBI:456216"/>
        <dbReference type="EC" id="3.6.4.13"/>
    </reaction>
</comment>
<proteinExistence type="predicted"/>
<evidence type="ECO:0000256" key="5">
    <source>
        <dbReference type="ARBA" id="ARBA00022801"/>
    </source>
</evidence>
<dbReference type="InterPro" id="IPR011709">
    <property type="entry name" value="DEAD-box_helicase_OB_fold"/>
</dbReference>
<dbReference type="InterPro" id="IPR001650">
    <property type="entry name" value="Helicase_C-like"/>
</dbReference>
<dbReference type="InterPro" id="IPR049621">
    <property type="entry name" value="S1_DHX8_helicase"/>
</dbReference>
<evidence type="ECO:0000313" key="15">
    <source>
        <dbReference type="EMBL" id="SCV06013.1"/>
    </source>
</evidence>
<dbReference type="AlphaFoldDB" id="A0A1G4KNB5"/>
<feature type="domain" description="Helicase ATP-binding" evidence="13">
    <location>
        <begin position="450"/>
        <end position="613"/>
    </location>
</feature>
<dbReference type="GO" id="GO:0016787">
    <property type="term" value="F:hydrolase activity"/>
    <property type="evidence" value="ECO:0007669"/>
    <property type="project" value="UniProtKB-KW"/>
</dbReference>
<dbReference type="PANTHER" id="PTHR18934:SF85">
    <property type="entry name" value="ATP-DEPENDENT RNA HELICASE DHX8"/>
    <property type="match status" value="1"/>
</dbReference>
<dbReference type="Gene3D" id="3.40.50.300">
    <property type="entry name" value="P-loop containing nucleotide triphosphate hydrolases"/>
    <property type="match status" value="2"/>
</dbReference>
<dbReference type="Pfam" id="PF00575">
    <property type="entry name" value="S1"/>
    <property type="match status" value="1"/>
</dbReference>
<gene>
    <name evidence="15" type="ORF">LANO_0H20186G</name>
</gene>
<evidence type="ECO:0000256" key="3">
    <source>
        <dbReference type="ARBA" id="ARBA00022664"/>
    </source>
</evidence>
<feature type="domain" description="S1 motif" evidence="12">
    <location>
        <begin position="172"/>
        <end position="244"/>
    </location>
</feature>